<dbReference type="Proteomes" id="UP000642284">
    <property type="component" value="Unassembled WGS sequence"/>
</dbReference>
<dbReference type="RefSeq" id="WP_187819768.1">
    <property type="nucleotide sequence ID" value="NZ_JACTVJ010000038.1"/>
</dbReference>
<feature type="region of interest" description="Disordered" evidence="1">
    <location>
        <begin position="680"/>
        <end position="704"/>
    </location>
</feature>
<feature type="region of interest" description="Disordered" evidence="1">
    <location>
        <begin position="728"/>
        <end position="764"/>
    </location>
</feature>
<dbReference type="InterPro" id="IPR049762">
    <property type="entry name" value="PoNe_dom"/>
</dbReference>
<protein>
    <submittedName>
        <fullName evidence="2">Uncharacterized protein</fullName>
    </submittedName>
</protein>
<feature type="compositionally biased region" description="Gly residues" evidence="1">
    <location>
        <begin position="536"/>
        <end position="557"/>
    </location>
</feature>
<evidence type="ECO:0000313" key="2">
    <source>
        <dbReference type="EMBL" id="MBC9719365.1"/>
    </source>
</evidence>
<feature type="compositionally biased region" description="Basic and acidic residues" evidence="1">
    <location>
        <begin position="815"/>
        <end position="830"/>
    </location>
</feature>
<accession>A0ABR7SXH5</accession>
<evidence type="ECO:0000256" key="1">
    <source>
        <dbReference type="SAM" id="MobiDB-lite"/>
    </source>
</evidence>
<proteinExistence type="predicted"/>
<feature type="compositionally biased region" description="Low complexity" evidence="1">
    <location>
        <begin position="596"/>
        <end position="605"/>
    </location>
</feature>
<sequence>MSETALNPEEIPEFTGNLEQLELDASAVALDGTAIAEAASKVDSTFRGLSSYYAAPEADQLFASTAPVATGGGVFEDDLTTIGGALAAYATEIRPIVNRFKQLRAEAEAFRTSIADDDKWREDGDLVEENNNRRSAVNQAFADFQAAERTCHNKIVALVGGTALKVTDGSKDKNQYGFRAEDLDGAKDLPWGDPVEESTPWYHIHEHAWEFGKGLVVDGVWGTLKGLWTLVNVTDWEAFSQAWTGLAKLATGIAITASPFGAAFWLAPEDKLPSWVRDSRTAMKETGKALVAWDQWGSNPARAAGATTFNVLTTVFTAGAGAGVAGAGKAGAISKAIAAAGKAGRIIDPMTYVFKAGATTGIKIGEVVAGLRMLTDGTYVRLADTNFQIIDQPARAGDLPPGVTRENSVPLKDPETGEIVYFKPEGATIHHLDGTVTPAAKEASAAERLAQAADRQGAPQMVSVGVRPADGIAQVGDGLGGTVRTGDTPVGAGVRAESGTSISGYADNGATGARMDLEAGSGGRGTSAGGLADNTTGGGSRDVGTGGTEDLGRGASGGHEPPVGGRGSGSEGGPLDDIGRAGDEGLDGADGPIGSGDDAAGTAQRGDGGDGNGFGAAERELTTAERRALQEEHVRLANEDPAWFKKHYDILGRRRPHIGQVDGVDLPQLTKGPDGRWISHHDLPSGPSETKLATKPLGRDTAPGEHLQTLDRRMSDRELLRDLLNAQREFKESPSAGNAEKLAKAQEEFSRQLGDTPPNSKISERLGDDAAALHGIPAGFNVVEEITLPKTPNGADMFDGAYRLDEDEILLTEHKSPGNDLDWRQGRSDPGDPDNPVLGDDGGASGMRVKQATLPYVRTILAEMTSRGGRDAELAQEFRRALRAGKLRFAVVKVRDPDASKYAGVDVTEMKLH</sequence>
<name>A0ABR7SXH5_9ACTN</name>
<dbReference type="EMBL" id="JACTVJ010000038">
    <property type="protein sequence ID" value="MBC9719365.1"/>
    <property type="molecule type" value="Genomic_DNA"/>
</dbReference>
<comment type="caution">
    <text evidence="2">The sequence shown here is derived from an EMBL/GenBank/DDBJ whole genome shotgun (WGS) entry which is preliminary data.</text>
</comment>
<evidence type="ECO:0000313" key="3">
    <source>
        <dbReference type="Proteomes" id="UP000642284"/>
    </source>
</evidence>
<feature type="region of interest" description="Disordered" evidence="1">
    <location>
        <begin position="477"/>
        <end position="616"/>
    </location>
</feature>
<dbReference type="CDD" id="cd20739">
    <property type="entry name" value="PoNe_DUF637"/>
    <property type="match status" value="1"/>
</dbReference>
<organism evidence="2 3">
    <name type="scientific">Streptomyces polyasparticus</name>
    <dbReference type="NCBI Taxonomy" id="2767826"/>
    <lineage>
        <taxon>Bacteria</taxon>
        <taxon>Bacillati</taxon>
        <taxon>Actinomycetota</taxon>
        <taxon>Actinomycetes</taxon>
        <taxon>Kitasatosporales</taxon>
        <taxon>Streptomycetaceae</taxon>
        <taxon>Streptomyces</taxon>
    </lineage>
</organism>
<gene>
    <name evidence="2" type="ORF">H9Y04_43335</name>
</gene>
<feature type="compositionally biased region" description="Basic and acidic residues" evidence="1">
    <location>
        <begin position="741"/>
        <end position="750"/>
    </location>
</feature>
<reference evidence="2 3" key="1">
    <citation type="submission" date="2020-08" db="EMBL/GenBank/DDBJ databases">
        <title>Genemic of Streptomyces polyaspartic.</title>
        <authorList>
            <person name="Liu W."/>
        </authorList>
    </citation>
    <scope>NUCLEOTIDE SEQUENCE [LARGE SCALE GENOMIC DNA]</scope>
    <source>
        <strain evidence="2 3">TRM66268-LWL</strain>
    </source>
</reference>
<keyword evidence="3" id="KW-1185">Reference proteome</keyword>
<feature type="region of interest" description="Disordered" evidence="1">
    <location>
        <begin position="815"/>
        <end position="846"/>
    </location>
</feature>